<dbReference type="InterPro" id="IPR014032">
    <property type="entry name" value="Peptidase_A24A_bac"/>
</dbReference>
<keyword evidence="4" id="KW-0997">Cell inner membrane</keyword>
<comment type="function">
    <text evidence="9">Plays an essential role in type IV pili and type II pseudopili formation by proteolytically removing the leader sequence from substrate proteins and subsequently monomethylating the alpha-amino group of the newly exposed N-terminal phenylalanine.</text>
</comment>
<feature type="transmembrane region" description="Helical" evidence="10">
    <location>
        <begin position="222"/>
        <end position="242"/>
    </location>
</feature>
<dbReference type="InterPro" id="IPR010627">
    <property type="entry name" value="Prepilin_pept_A24_N"/>
</dbReference>
<reference evidence="14" key="1">
    <citation type="submission" date="2017-09" db="EMBL/GenBank/DDBJ databases">
        <authorList>
            <person name="Feng G."/>
            <person name="Zhu H."/>
        </authorList>
    </citation>
    <scope>NUCLEOTIDE SEQUENCE [LARGE SCALE GENOMIC DNA]</scope>
    <source>
        <strain evidence="14">1PNM-20</strain>
    </source>
</reference>
<accession>A0A2A2SBJ7</accession>
<dbReference type="InterPro" id="IPR050882">
    <property type="entry name" value="Prepilin_peptidase/N-MTase"/>
</dbReference>
<dbReference type="OrthoDB" id="9789291at2"/>
<dbReference type="GO" id="GO:0004190">
    <property type="term" value="F:aspartic-type endopeptidase activity"/>
    <property type="evidence" value="ECO:0007669"/>
    <property type="project" value="UniProtKB-EC"/>
</dbReference>
<dbReference type="EC" id="2.1.1.-" evidence="9"/>
<evidence type="ECO:0000256" key="9">
    <source>
        <dbReference type="RuleBase" id="RU003794"/>
    </source>
</evidence>
<dbReference type="Proteomes" id="UP000218151">
    <property type="component" value="Unassembled WGS sequence"/>
</dbReference>
<comment type="similarity">
    <text evidence="2 8">Belongs to the peptidase A24 family.</text>
</comment>
<dbReference type="GO" id="GO:0032259">
    <property type="term" value="P:methylation"/>
    <property type="evidence" value="ECO:0007669"/>
    <property type="project" value="UniProtKB-KW"/>
</dbReference>
<dbReference type="RefSeq" id="WP_095999419.1">
    <property type="nucleotide sequence ID" value="NZ_NSLI01000005.1"/>
</dbReference>
<dbReference type="EC" id="3.4.23.43" evidence="9"/>
<comment type="subcellular location">
    <subcellularLocation>
        <location evidence="1">Cell inner membrane</location>
        <topology evidence="1">Multi-pass membrane protein</topology>
    </subcellularLocation>
    <subcellularLocation>
        <location evidence="9">Cell membrane</location>
        <topology evidence="9">Multi-pass membrane protein</topology>
    </subcellularLocation>
</comment>
<feature type="transmembrane region" description="Helical" evidence="10">
    <location>
        <begin position="94"/>
        <end position="112"/>
    </location>
</feature>
<dbReference type="Pfam" id="PF06750">
    <property type="entry name" value="A24_N_bact"/>
    <property type="match status" value="1"/>
</dbReference>
<keyword evidence="14" id="KW-1185">Reference proteome</keyword>
<dbReference type="PANTHER" id="PTHR30487">
    <property type="entry name" value="TYPE 4 PREPILIN-LIKE PROTEINS LEADER PEPTIDE-PROCESSING ENZYME"/>
    <property type="match status" value="1"/>
</dbReference>
<feature type="transmembrane region" description="Helical" evidence="10">
    <location>
        <begin position="185"/>
        <end position="210"/>
    </location>
</feature>
<evidence type="ECO:0000256" key="5">
    <source>
        <dbReference type="ARBA" id="ARBA00022692"/>
    </source>
</evidence>
<dbReference type="EMBL" id="NSLI01000005">
    <property type="protein sequence ID" value="PAX06674.1"/>
    <property type="molecule type" value="Genomic_DNA"/>
</dbReference>
<feature type="domain" description="Prepilin peptidase A24 N-terminal" evidence="12">
    <location>
        <begin position="9"/>
        <end position="85"/>
    </location>
</feature>
<dbReference type="InterPro" id="IPR000045">
    <property type="entry name" value="Prepilin_IV_endopep_pep"/>
</dbReference>
<name>A0A2A2SBJ7_9SPHN</name>
<evidence type="ECO:0000256" key="7">
    <source>
        <dbReference type="ARBA" id="ARBA00023136"/>
    </source>
</evidence>
<evidence type="ECO:0000259" key="12">
    <source>
        <dbReference type="Pfam" id="PF06750"/>
    </source>
</evidence>
<keyword evidence="9" id="KW-0378">Hydrolase</keyword>
<keyword evidence="9" id="KW-0808">Transferase</keyword>
<evidence type="ECO:0000256" key="3">
    <source>
        <dbReference type="ARBA" id="ARBA00022475"/>
    </source>
</evidence>
<keyword evidence="9" id="KW-0511">Multifunctional enzyme</keyword>
<keyword evidence="5 9" id="KW-0812">Transmembrane</keyword>
<evidence type="ECO:0000256" key="4">
    <source>
        <dbReference type="ARBA" id="ARBA00022519"/>
    </source>
</evidence>
<keyword evidence="9" id="KW-0645">Protease</keyword>
<sequence length="246" mass="25627">MLLPILLALVGAIVGSFLATLVVRWPEGRSVVAGRSACDGCGRPLRAWELVPLVSALGLRGRCAACGRRIDPVHGRVELACSAMGLGAGLVAPWPEAAAGAVFGWLLVALAALDWRHFWLPDRLTGLLALGGLLSAAVAPPGVADRLIGGAAGFGSLWVIAWGYRRFRGREGMGGGDPKLMGAIGLWLGWRLLPGVLVVAGMVGLGVVLFRRWRGEAVAADSALPFGALLAVATYPAWLLMISVEP</sequence>
<feature type="domain" description="Prepilin type IV endopeptidase peptidase" evidence="11">
    <location>
        <begin position="102"/>
        <end position="208"/>
    </location>
</feature>
<dbReference type="GO" id="GO:0006465">
    <property type="term" value="P:signal peptide processing"/>
    <property type="evidence" value="ECO:0007669"/>
    <property type="project" value="TreeGrafter"/>
</dbReference>
<comment type="caution">
    <text evidence="13">The sequence shown here is derived from an EMBL/GenBank/DDBJ whole genome shotgun (WGS) entry which is preliminary data.</text>
</comment>
<dbReference type="Gene3D" id="1.20.120.1220">
    <property type="match status" value="1"/>
</dbReference>
<organism evidence="13 14">
    <name type="scientific">Sphingomonas lenta</name>
    <dbReference type="NCBI Taxonomy" id="1141887"/>
    <lineage>
        <taxon>Bacteria</taxon>
        <taxon>Pseudomonadati</taxon>
        <taxon>Pseudomonadota</taxon>
        <taxon>Alphaproteobacteria</taxon>
        <taxon>Sphingomonadales</taxon>
        <taxon>Sphingomonadaceae</taxon>
        <taxon>Sphingomonas</taxon>
    </lineage>
</organism>
<dbReference type="AlphaFoldDB" id="A0A2A2SBJ7"/>
<dbReference type="GO" id="GO:0005886">
    <property type="term" value="C:plasma membrane"/>
    <property type="evidence" value="ECO:0007669"/>
    <property type="project" value="UniProtKB-SubCell"/>
</dbReference>
<dbReference type="PANTHER" id="PTHR30487:SF0">
    <property type="entry name" value="PREPILIN LEADER PEPTIDASE_N-METHYLTRANSFERASE-RELATED"/>
    <property type="match status" value="1"/>
</dbReference>
<evidence type="ECO:0000256" key="10">
    <source>
        <dbReference type="SAM" id="Phobius"/>
    </source>
</evidence>
<evidence type="ECO:0000256" key="8">
    <source>
        <dbReference type="RuleBase" id="RU003793"/>
    </source>
</evidence>
<evidence type="ECO:0000313" key="14">
    <source>
        <dbReference type="Proteomes" id="UP000218151"/>
    </source>
</evidence>
<keyword evidence="3" id="KW-1003">Cell membrane</keyword>
<evidence type="ECO:0000259" key="11">
    <source>
        <dbReference type="Pfam" id="PF01478"/>
    </source>
</evidence>
<evidence type="ECO:0000256" key="6">
    <source>
        <dbReference type="ARBA" id="ARBA00022989"/>
    </source>
</evidence>
<protein>
    <recommendedName>
        <fullName evidence="9">Prepilin leader peptidase/N-methyltransferase</fullName>
        <ecNumber evidence="9">2.1.1.-</ecNumber>
        <ecNumber evidence="9">3.4.23.43</ecNumber>
    </recommendedName>
</protein>
<dbReference type="PRINTS" id="PR00864">
    <property type="entry name" value="PREPILNPTASE"/>
</dbReference>
<evidence type="ECO:0000256" key="1">
    <source>
        <dbReference type="ARBA" id="ARBA00004429"/>
    </source>
</evidence>
<keyword evidence="9" id="KW-0489">Methyltransferase</keyword>
<evidence type="ECO:0000313" key="13">
    <source>
        <dbReference type="EMBL" id="PAX06674.1"/>
    </source>
</evidence>
<gene>
    <name evidence="13" type="ORF">CKY28_16200</name>
</gene>
<keyword evidence="6 10" id="KW-1133">Transmembrane helix</keyword>
<feature type="transmembrane region" description="Helical" evidence="10">
    <location>
        <begin position="124"/>
        <end position="141"/>
    </location>
</feature>
<comment type="catalytic activity">
    <reaction evidence="9">
        <text>Typically cleaves a -Gly-|-Phe- bond to release an N-terminal, basic peptide of 5-8 residues from type IV prepilin, and then N-methylates the new N-terminal amino group, the methyl donor being S-adenosyl-L-methionine.</text>
        <dbReference type="EC" id="3.4.23.43"/>
    </reaction>
</comment>
<dbReference type="Pfam" id="PF01478">
    <property type="entry name" value="Peptidase_A24"/>
    <property type="match status" value="1"/>
</dbReference>
<keyword evidence="7 10" id="KW-0472">Membrane</keyword>
<proteinExistence type="inferred from homology"/>
<evidence type="ECO:0000256" key="2">
    <source>
        <dbReference type="ARBA" id="ARBA00005801"/>
    </source>
</evidence>
<dbReference type="GO" id="GO:0008168">
    <property type="term" value="F:methyltransferase activity"/>
    <property type="evidence" value="ECO:0007669"/>
    <property type="project" value="UniProtKB-KW"/>
</dbReference>